<protein>
    <recommendedName>
        <fullName evidence="6">Enoyl-CoA hydratase</fullName>
    </recommendedName>
</protein>
<evidence type="ECO:0000256" key="3">
    <source>
        <dbReference type="ARBA" id="ARBA00023235"/>
    </source>
</evidence>
<name>A0A0L0GF69_9EUKA</name>
<dbReference type="PANTHER" id="PTHR43684">
    <property type="match status" value="1"/>
</dbReference>
<keyword evidence="3" id="KW-0413">Isomerase</keyword>
<dbReference type="STRING" id="667725.A0A0L0GF69"/>
<sequence length="299" mass="32550">MLALRTIRLGSVEGLLPASRLCVGRYKSSEAKEPMVLSSTKNGVTTLTMNNPKRLNGWTKPMMDTLFAKIEEAGEDTATKALIITGKGTYYCAGVNLADTIKPGHPQKLWEEIYVSNQKLFNTFLDCPKPVLVAANGPAIGASVTSATLCDGIIAAESATFNTPFARLSIPPEGCSSVHFQRIMGQENANKMLNDGWIPTAVEAKKAGFVLDVCKDDELTDKAQALAEKWIKDGKKREVAPDLKAVNEKESRALASAFLSTGFLNAQYEFLKSKGKTQTANVFWALKATRPVWGLFLKQ</sequence>
<evidence type="ECO:0000313" key="5">
    <source>
        <dbReference type="Proteomes" id="UP000054560"/>
    </source>
</evidence>
<dbReference type="Proteomes" id="UP000054560">
    <property type="component" value="Unassembled WGS sequence"/>
</dbReference>
<dbReference type="EMBL" id="KQ241601">
    <property type="protein sequence ID" value="KNC87685.1"/>
    <property type="molecule type" value="Genomic_DNA"/>
</dbReference>
<dbReference type="InterPro" id="IPR051053">
    <property type="entry name" value="ECH/Chromodomain_protein"/>
</dbReference>
<keyword evidence="2" id="KW-0576">Peroxisome</keyword>
<dbReference type="InterPro" id="IPR001753">
    <property type="entry name" value="Enoyl-CoA_hydra/iso"/>
</dbReference>
<dbReference type="GO" id="GO:0004165">
    <property type="term" value="F:delta(3)-delta(2)-enoyl-CoA isomerase activity"/>
    <property type="evidence" value="ECO:0007669"/>
    <property type="project" value="UniProtKB-ARBA"/>
</dbReference>
<dbReference type="RefSeq" id="XP_014161587.1">
    <property type="nucleotide sequence ID" value="XM_014306112.1"/>
</dbReference>
<accession>A0A0L0GF69</accession>
<dbReference type="CDD" id="cd06558">
    <property type="entry name" value="crotonase-like"/>
    <property type="match status" value="1"/>
</dbReference>
<reference evidence="4 5" key="1">
    <citation type="submission" date="2011-02" db="EMBL/GenBank/DDBJ databases">
        <title>The Genome Sequence of Sphaeroforma arctica JP610.</title>
        <authorList>
            <consortium name="The Broad Institute Genome Sequencing Platform"/>
            <person name="Russ C."/>
            <person name="Cuomo C."/>
            <person name="Young S.K."/>
            <person name="Zeng Q."/>
            <person name="Gargeya S."/>
            <person name="Alvarado L."/>
            <person name="Berlin A."/>
            <person name="Chapman S.B."/>
            <person name="Chen Z."/>
            <person name="Freedman E."/>
            <person name="Gellesch M."/>
            <person name="Goldberg J."/>
            <person name="Griggs A."/>
            <person name="Gujja S."/>
            <person name="Heilman E."/>
            <person name="Heiman D."/>
            <person name="Howarth C."/>
            <person name="Mehta T."/>
            <person name="Neiman D."/>
            <person name="Pearson M."/>
            <person name="Roberts A."/>
            <person name="Saif S."/>
            <person name="Shea T."/>
            <person name="Shenoy N."/>
            <person name="Sisk P."/>
            <person name="Stolte C."/>
            <person name="Sykes S."/>
            <person name="White J."/>
            <person name="Yandava C."/>
            <person name="Burger G."/>
            <person name="Gray M.W."/>
            <person name="Holland P.W.H."/>
            <person name="King N."/>
            <person name="Lang F.B.F."/>
            <person name="Roger A.J."/>
            <person name="Ruiz-Trillo I."/>
            <person name="Haas B."/>
            <person name="Nusbaum C."/>
            <person name="Birren B."/>
        </authorList>
    </citation>
    <scope>NUCLEOTIDE SEQUENCE [LARGE SCALE GENOMIC DNA]</scope>
    <source>
        <strain evidence="4 5">JP610</strain>
    </source>
</reference>
<proteinExistence type="predicted"/>
<dbReference type="Pfam" id="PF00378">
    <property type="entry name" value="ECH_1"/>
    <property type="match status" value="1"/>
</dbReference>
<dbReference type="InterPro" id="IPR029045">
    <property type="entry name" value="ClpP/crotonase-like_dom_sf"/>
</dbReference>
<evidence type="ECO:0000256" key="1">
    <source>
        <dbReference type="ARBA" id="ARBA00004275"/>
    </source>
</evidence>
<dbReference type="Gene3D" id="3.90.226.10">
    <property type="entry name" value="2-enoyl-CoA Hydratase, Chain A, domain 1"/>
    <property type="match status" value="1"/>
</dbReference>
<dbReference type="PANTHER" id="PTHR43684:SF1">
    <property type="entry name" value="ENOYL-COA DELTA ISOMERASE 2"/>
    <property type="match status" value="1"/>
</dbReference>
<dbReference type="GeneID" id="25900697"/>
<dbReference type="AlphaFoldDB" id="A0A0L0GF69"/>
<dbReference type="GO" id="GO:0005777">
    <property type="term" value="C:peroxisome"/>
    <property type="evidence" value="ECO:0007669"/>
    <property type="project" value="UniProtKB-SubCell"/>
</dbReference>
<dbReference type="OrthoDB" id="409763at2759"/>
<evidence type="ECO:0008006" key="6">
    <source>
        <dbReference type="Google" id="ProtNLM"/>
    </source>
</evidence>
<evidence type="ECO:0000256" key="2">
    <source>
        <dbReference type="ARBA" id="ARBA00023140"/>
    </source>
</evidence>
<evidence type="ECO:0000313" key="4">
    <source>
        <dbReference type="EMBL" id="KNC87685.1"/>
    </source>
</evidence>
<comment type="subcellular location">
    <subcellularLocation>
        <location evidence="1">Peroxisome</location>
    </subcellularLocation>
</comment>
<keyword evidence="5" id="KW-1185">Reference proteome</keyword>
<dbReference type="eggNOG" id="KOG0016">
    <property type="taxonomic scope" value="Eukaryota"/>
</dbReference>
<organism evidence="4 5">
    <name type="scientific">Sphaeroforma arctica JP610</name>
    <dbReference type="NCBI Taxonomy" id="667725"/>
    <lineage>
        <taxon>Eukaryota</taxon>
        <taxon>Ichthyosporea</taxon>
        <taxon>Ichthyophonida</taxon>
        <taxon>Sphaeroforma</taxon>
    </lineage>
</organism>
<gene>
    <name evidence="4" type="ORF">SARC_00193</name>
</gene>
<dbReference type="SUPFAM" id="SSF52096">
    <property type="entry name" value="ClpP/crotonase"/>
    <property type="match status" value="1"/>
</dbReference>